<comment type="caution">
    <text evidence="1">The sequence shown here is derived from an EMBL/GenBank/DDBJ whole genome shotgun (WGS) entry which is preliminary data.</text>
</comment>
<dbReference type="InterPro" id="IPR035985">
    <property type="entry name" value="Ubiquitin-activating_enz"/>
</dbReference>
<dbReference type="Proteomes" id="UP000319931">
    <property type="component" value="Unassembled WGS sequence"/>
</dbReference>
<reference evidence="1 2" key="1">
    <citation type="journal article" date="2019" name="Environ. Microbiol.">
        <title>Species interactions and distinct microbial communities in high Arctic permafrost affected cryosols are associated with the CH4 and CO2 gas fluxes.</title>
        <authorList>
            <person name="Altshuler I."/>
            <person name="Hamel J."/>
            <person name="Turney S."/>
            <person name="Magnuson E."/>
            <person name="Levesque R."/>
            <person name="Greer C."/>
            <person name="Whyte L.G."/>
        </authorList>
    </citation>
    <scope>NUCLEOTIDE SEQUENCE [LARGE SCALE GENOMIC DNA]</scope>
    <source>
        <strain evidence="1 2">E6.1</strain>
    </source>
</reference>
<name>A0A502G0I5_9SPHN</name>
<accession>A0A502G0I5</accession>
<organism evidence="1 2">
    <name type="scientific">Sphingomonas glacialis</name>
    <dbReference type="NCBI Taxonomy" id="658225"/>
    <lineage>
        <taxon>Bacteria</taxon>
        <taxon>Pseudomonadati</taxon>
        <taxon>Pseudomonadota</taxon>
        <taxon>Alphaproteobacteria</taxon>
        <taxon>Sphingomonadales</taxon>
        <taxon>Sphingomonadaceae</taxon>
        <taxon>Sphingomonas</taxon>
    </lineage>
</organism>
<sequence>MSRTLLLMRNDLVPEVDDTALLEALTTTRVALSAGPDTLATHSGQSALVTAALTLARSGHEVWIAAPEAARLGAQPPLRGAALLAGLVDAGENLLPGRAFHLGMPDATDLAIVFGAAAVPPQAQSAIMLDAGSWSARLSTQPTRWSGDAWPLGGIAAGVLAAAEGFKMAMRRLAPHAHAREYFDELYAPAGETIFNLAPADTPQSVALASFDLISGGAIANAALFALARLPGVTGDGRVLDDDRSALSNLNRNALLRRGALDEYKVVDLAKMIDGVTLSPTPSRYEAGMPLGSTVLVGVDDIASRWAAQAAGPDWLGVGATEGYAVMVSSHAPDQPCVGCLHPVAAMPTGPIPTAAFVSLLSGLLLVARWQRTLGHEGPALRDQQQFLNALRPEGWAYSAMPLASNAACPVGCRASRVRHAA</sequence>
<proteinExistence type="predicted"/>
<dbReference type="AlphaFoldDB" id="A0A502G0I5"/>
<protein>
    <recommendedName>
        <fullName evidence="3">THIF-type NAD/FAD binding fold domain-containing protein</fullName>
    </recommendedName>
</protein>
<evidence type="ECO:0008006" key="3">
    <source>
        <dbReference type="Google" id="ProtNLM"/>
    </source>
</evidence>
<dbReference type="Gene3D" id="3.40.50.720">
    <property type="entry name" value="NAD(P)-binding Rossmann-like Domain"/>
    <property type="match status" value="1"/>
</dbReference>
<dbReference type="EMBL" id="RCZC01000002">
    <property type="protein sequence ID" value="TPG55052.1"/>
    <property type="molecule type" value="Genomic_DNA"/>
</dbReference>
<evidence type="ECO:0000313" key="1">
    <source>
        <dbReference type="EMBL" id="TPG55052.1"/>
    </source>
</evidence>
<dbReference type="GO" id="GO:0008641">
    <property type="term" value="F:ubiquitin-like modifier activating enzyme activity"/>
    <property type="evidence" value="ECO:0007669"/>
    <property type="project" value="InterPro"/>
</dbReference>
<dbReference type="SUPFAM" id="SSF69572">
    <property type="entry name" value="Activating enzymes of the ubiquitin-like proteins"/>
    <property type="match status" value="1"/>
</dbReference>
<evidence type="ECO:0000313" key="2">
    <source>
        <dbReference type="Proteomes" id="UP000319931"/>
    </source>
</evidence>
<keyword evidence="2" id="KW-1185">Reference proteome</keyword>
<gene>
    <name evidence="1" type="ORF">EAH76_10795</name>
</gene>